<evidence type="ECO:0000256" key="4">
    <source>
        <dbReference type="ARBA" id="ARBA00022692"/>
    </source>
</evidence>
<keyword evidence="6 7" id="KW-0472">Membrane</keyword>
<feature type="transmembrane region" description="Helical" evidence="7">
    <location>
        <begin position="612"/>
        <end position="631"/>
    </location>
</feature>
<feature type="domain" description="SSD" evidence="8">
    <location>
        <begin position="198"/>
        <end position="318"/>
    </location>
</feature>
<feature type="transmembrane region" description="Helical" evidence="7">
    <location>
        <begin position="524"/>
        <end position="545"/>
    </location>
</feature>
<feature type="transmembrane region" description="Helical" evidence="7">
    <location>
        <begin position="352"/>
        <end position="374"/>
    </location>
</feature>
<evidence type="ECO:0000313" key="9">
    <source>
        <dbReference type="EMBL" id="ANZ37121.1"/>
    </source>
</evidence>
<evidence type="ECO:0000313" key="10">
    <source>
        <dbReference type="Proteomes" id="UP000093053"/>
    </source>
</evidence>
<dbReference type="InterPro" id="IPR050545">
    <property type="entry name" value="Mycobact_MmpL"/>
</dbReference>
<protein>
    <submittedName>
        <fullName evidence="9">MMPL domain-containing protein</fullName>
    </submittedName>
</protein>
<evidence type="ECO:0000256" key="5">
    <source>
        <dbReference type="ARBA" id="ARBA00022989"/>
    </source>
</evidence>
<comment type="subcellular location">
    <subcellularLocation>
        <location evidence="1">Cell membrane</location>
        <topology evidence="1">Multi-pass membrane protein</topology>
    </subcellularLocation>
</comment>
<dbReference type="PANTHER" id="PTHR33406:SF11">
    <property type="entry name" value="MEMBRANE PROTEIN SCO6666-RELATED"/>
    <property type="match status" value="1"/>
</dbReference>
<name>A0A1B2HHC3_9PSEU</name>
<dbReference type="SUPFAM" id="SSF82866">
    <property type="entry name" value="Multidrug efflux transporter AcrB transmembrane domain"/>
    <property type="match status" value="2"/>
</dbReference>
<proteinExistence type="inferred from homology"/>
<dbReference type="Proteomes" id="UP000093053">
    <property type="component" value="Chromosome"/>
</dbReference>
<keyword evidence="10" id="KW-1185">Reference proteome</keyword>
<reference evidence="9 10" key="1">
    <citation type="submission" date="2016-07" db="EMBL/GenBank/DDBJ databases">
        <title>Complete genome sequence of the Lentzea guizhouensis DHS C013.</title>
        <authorList>
            <person name="Cao C."/>
        </authorList>
    </citation>
    <scope>NUCLEOTIDE SEQUENCE [LARGE SCALE GENOMIC DNA]</scope>
    <source>
        <strain evidence="9 10">DHS C013</strain>
    </source>
</reference>
<dbReference type="EMBL" id="CP016793">
    <property type="protein sequence ID" value="ANZ37121.1"/>
    <property type="molecule type" value="Genomic_DNA"/>
</dbReference>
<keyword evidence="4 7" id="KW-0812">Transmembrane</keyword>
<dbReference type="AlphaFoldDB" id="A0A1B2HHC3"/>
<feature type="transmembrane region" description="Helical" evidence="7">
    <location>
        <begin position="268"/>
        <end position="287"/>
    </location>
</feature>
<feature type="transmembrane region" description="Helical" evidence="7">
    <location>
        <begin position="219"/>
        <end position="241"/>
    </location>
</feature>
<dbReference type="Pfam" id="PF03176">
    <property type="entry name" value="MMPL"/>
    <property type="match status" value="2"/>
</dbReference>
<dbReference type="STRING" id="1586287.BBK82_14665"/>
<dbReference type="GO" id="GO:0005886">
    <property type="term" value="C:plasma membrane"/>
    <property type="evidence" value="ECO:0007669"/>
    <property type="project" value="UniProtKB-SubCell"/>
</dbReference>
<feature type="transmembrane region" description="Helical" evidence="7">
    <location>
        <begin position="293"/>
        <end position="319"/>
    </location>
</feature>
<accession>A0A1B2HHC3</accession>
<evidence type="ECO:0000256" key="1">
    <source>
        <dbReference type="ARBA" id="ARBA00004651"/>
    </source>
</evidence>
<feature type="transmembrane region" description="Helical" evidence="7">
    <location>
        <begin position="193"/>
        <end position="213"/>
    </location>
</feature>
<sequence length="704" mass="74070">MFAKWGSLAYRRRWVVLVATVLLAVLGGVWGLGVFDKLSQGGYEAPSSEAARADKVAEEAFGRKNGDVIVIYRGDFGNPLELKKVADHIGGLSKDDVLNVVGPVPSDDKQQALVAITLNSSDSNEQIKQFEDVQARLSIDGFSQQVGGLVPTQKAINDMSQEDLTRAEMFSLPLVLLLLVIIFGGLVAASLPVVVGGLAIMGALGVLHVVAIYTEVNSFAVNVASLLGLGMAIDYGLFMVGRFREELAQGRTTEQAVGRTVASAGRTVLFSATLLVIALAGLLLFPHGFLKSLAYGGVASVAIAALVSLTLLPALLGVLGHRVDKLAMPWRKREPSERGWRRLSGWVMKRPVLVAVPIIGVLVALGAPFLGVQFGQVTEKVLPEGNPVRVATENINENFSALSNTGFKVVVKGGDQAAVQEYLGKLKDVPGVGEVQPVGQGGGVTAVSAGLEQDALSDESKQALKDVRALPAPQDAEVLVGGNTAMVSDSLDAIRDGLPLMVALLVGATLVLMFLAFGSVVLPIKAVVMSALSLSATFGVLVWVFQEGHFADLLGVTPGPLESGIVVLMAAIVFGLSTDYEVFLLSRMVEARSNGATTEEAVTTGLAKTGRVITSAALLLIVVTGAFAFSQVAMMRFVGVGMILALALDATVVRMLLVPAVLKLLGNAAWWAPGPLKRIQERLALHDEPADDLDEEVREPVAVG</sequence>
<keyword evidence="5 7" id="KW-1133">Transmembrane helix</keyword>
<evidence type="ECO:0000259" key="8">
    <source>
        <dbReference type="PROSITE" id="PS50156"/>
    </source>
</evidence>
<dbReference type="InterPro" id="IPR000731">
    <property type="entry name" value="SSD"/>
</dbReference>
<feature type="transmembrane region" description="Helical" evidence="7">
    <location>
        <begin position="565"/>
        <end position="585"/>
    </location>
</feature>
<dbReference type="PANTHER" id="PTHR33406">
    <property type="entry name" value="MEMBRANE PROTEIN MJ1562-RELATED"/>
    <property type="match status" value="1"/>
</dbReference>
<evidence type="ECO:0000256" key="2">
    <source>
        <dbReference type="ARBA" id="ARBA00010157"/>
    </source>
</evidence>
<evidence type="ECO:0000256" key="6">
    <source>
        <dbReference type="ARBA" id="ARBA00023136"/>
    </source>
</evidence>
<feature type="transmembrane region" description="Helical" evidence="7">
    <location>
        <begin position="498"/>
        <end position="517"/>
    </location>
</feature>
<dbReference type="PROSITE" id="PS50156">
    <property type="entry name" value="SSD"/>
    <property type="match status" value="1"/>
</dbReference>
<evidence type="ECO:0000256" key="7">
    <source>
        <dbReference type="SAM" id="Phobius"/>
    </source>
</evidence>
<evidence type="ECO:0000256" key="3">
    <source>
        <dbReference type="ARBA" id="ARBA00022475"/>
    </source>
</evidence>
<dbReference type="InterPro" id="IPR004869">
    <property type="entry name" value="MMPL_dom"/>
</dbReference>
<feature type="transmembrane region" description="Helical" evidence="7">
    <location>
        <begin position="169"/>
        <end position="188"/>
    </location>
</feature>
<dbReference type="KEGG" id="led:BBK82_14665"/>
<keyword evidence="3" id="KW-1003">Cell membrane</keyword>
<gene>
    <name evidence="9" type="ORF">BBK82_14665</name>
</gene>
<comment type="similarity">
    <text evidence="2">Belongs to the resistance-nodulation-cell division (RND) (TC 2.A.6) family. MmpL subfamily.</text>
</comment>
<organism evidence="9 10">
    <name type="scientific">Lentzea guizhouensis</name>
    <dbReference type="NCBI Taxonomy" id="1586287"/>
    <lineage>
        <taxon>Bacteria</taxon>
        <taxon>Bacillati</taxon>
        <taxon>Actinomycetota</taxon>
        <taxon>Actinomycetes</taxon>
        <taxon>Pseudonocardiales</taxon>
        <taxon>Pseudonocardiaceae</taxon>
        <taxon>Lentzea</taxon>
    </lineage>
</organism>
<dbReference type="OrthoDB" id="7051771at2"/>
<dbReference type="Gene3D" id="1.20.1640.10">
    <property type="entry name" value="Multidrug efflux transporter AcrB transmembrane domain"/>
    <property type="match status" value="2"/>
</dbReference>